<dbReference type="InterPro" id="IPR048720">
    <property type="entry name" value="PROPPIN"/>
</dbReference>
<dbReference type="EMBL" id="CAJNOR010000191">
    <property type="protein sequence ID" value="CAF0833890.1"/>
    <property type="molecule type" value="Genomic_DNA"/>
</dbReference>
<evidence type="ECO:0000256" key="1">
    <source>
        <dbReference type="ARBA" id="ARBA00022574"/>
    </source>
</evidence>
<organism evidence="5 7">
    <name type="scientific">Adineta ricciae</name>
    <name type="common">Rotifer</name>
    <dbReference type="NCBI Taxonomy" id="249248"/>
    <lineage>
        <taxon>Eukaryota</taxon>
        <taxon>Metazoa</taxon>
        <taxon>Spiralia</taxon>
        <taxon>Gnathifera</taxon>
        <taxon>Rotifera</taxon>
        <taxon>Eurotatoria</taxon>
        <taxon>Bdelloidea</taxon>
        <taxon>Adinetida</taxon>
        <taxon>Adinetidae</taxon>
        <taxon>Adineta</taxon>
    </lineage>
</organism>
<dbReference type="InterPro" id="IPR001680">
    <property type="entry name" value="WD40_rpt"/>
</dbReference>
<evidence type="ECO:0000256" key="4">
    <source>
        <dbReference type="ARBA" id="ARBA00025740"/>
    </source>
</evidence>
<dbReference type="GO" id="GO:0005737">
    <property type="term" value="C:cytoplasm"/>
    <property type="evidence" value="ECO:0007669"/>
    <property type="project" value="UniProtKB-ARBA"/>
</dbReference>
<name>A0A813UZN7_ADIRI</name>
<keyword evidence="2" id="KW-0677">Repeat</keyword>
<gene>
    <name evidence="6" type="ORF">EDS130_LOCUS9401</name>
    <name evidence="5" type="ORF">XAT740_LOCUS4604</name>
</gene>
<dbReference type="GO" id="GO:0006914">
    <property type="term" value="P:autophagy"/>
    <property type="evidence" value="ECO:0007669"/>
    <property type="project" value="UniProtKB-KW"/>
</dbReference>
<dbReference type="OrthoDB" id="1667587at2759"/>
<dbReference type="SMART" id="SM00320">
    <property type="entry name" value="WD40"/>
    <property type="match status" value="3"/>
</dbReference>
<comment type="similarity">
    <text evidence="4">Belongs to the WD repeat PROPPIN family.</text>
</comment>
<proteinExistence type="inferred from homology"/>
<keyword evidence="7" id="KW-1185">Reference proteome</keyword>
<evidence type="ECO:0000313" key="7">
    <source>
        <dbReference type="Proteomes" id="UP000663828"/>
    </source>
</evidence>
<dbReference type="Proteomes" id="UP000663852">
    <property type="component" value="Unassembled WGS sequence"/>
</dbReference>
<evidence type="ECO:0000256" key="3">
    <source>
        <dbReference type="ARBA" id="ARBA00023006"/>
    </source>
</evidence>
<dbReference type="Proteomes" id="UP000663828">
    <property type="component" value="Unassembled WGS sequence"/>
</dbReference>
<accession>A0A813UZN7</accession>
<protein>
    <recommendedName>
        <fullName evidence="8">WD repeat domain phosphoinositide-interacting protein 3</fullName>
    </recommendedName>
</protein>
<evidence type="ECO:0000313" key="5">
    <source>
        <dbReference type="EMBL" id="CAF0833890.1"/>
    </source>
</evidence>
<dbReference type="AlphaFoldDB" id="A0A813UZN7"/>
<dbReference type="PANTHER" id="PTHR11227">
    <property type="entry name" value="WD-REPEAT PROTEIN INTERACTING WITH PHOSPHOINOSIDES WIPI -RELATED"/>
    <property type="match status" value="1"/>
</dbReference>
<dbReference type="EMBL" id="CAJNOJ010000031">
    <property type="protein sequence ID" value="CAF0893332.1"/>
    <property type="molecule type" value="Genomic_DNA"/>
</dbReference>
<dbReference type="Gene3D" id="2.130.10.10">
    <property type="entry name" value="YVTN repeat-like/Quinoprotein amine dehydrogenase"/>
    <property type="match status" value="1"/>
</dbReference>
<dbReference type="InterPro" id="IPR036322">
    <property type="entry name" value="WD40_repeat_dom_sf"/>
</dbReference>
<reference evidence="5" key="1">
    <citation type="submission" date="2021-02" db="EMBL/GenBank/DDBJ databases">
        <authorList>
            <person name="Nowell W R."/>
        </authorList>
    </citation>
    <scope>NUCLEOTIDE SEQUENCE</scope>
</reference>
<evidence type="ECO:0008006" key="8">
    <source>
        <dbReference type="Google" id="ProtNLM"/>
    </source>
</evidence>
<keyword evidence="1" id="KW-0853">WD repeat</keyword>
<comment type="caution">
    <text evidence="5">The sequence shown here is derived from an EMBL/GenBank/DDBJ whole genome shotgun (WGS) entry which is preliminary data.</text>
</comment>
<evidence type="ECO:0000313" key="6">
    <source>
        <dbReference type="EMBL" id="CAF0893332.1"/>
    </source>
</evidence>
<dbReference type="InterPro" id="IPR015943">
    <property type="entry name" value="WD40/YVTN_repeat-like_dom_sf"/>
</dbReference>
<sequence>MNLSNVKSAKNGLLSVCFNQDANCFACGLENGFRIYNTDPLHQTQRQDFIDGGIGQVEMLFRCNYVALVGGGKSPKYSPSKVMIWDDAKKRVVIELEFSTEVKGVRLRRDRIIVVLETMIKVYTFTQNPQQLHVFETCTNTRGLCVVCPSGSKSFIAYPSRTIGQVCLVDLGATEKPLAEIHAHEASIMFLAMNMGGTRLATASEKGTLIRIFDTETNQLLNELRRGAHHATIYCINFNQDSTLLCVSSDHSTVHIFYIEESQKNKPRSIGAVAFLPKYFNSQWSSCKFHLPENTISICAFGPNSDTNKTVIALCSDGSYSRFLITPKGECIQDQCRQFLEVGEDGSNLIGATSN</sequence>
<dbReference type="SUPFAM" id="SSF50978">
    <property type="entry name" value="WD40 repeat-like"/>
    <property type="match status" value="1"/>
</dbReference>
<keyword evidence="3" id="KW-0072">Autophagy</keyword>
<evidence type="ECO:0000256" key="2">
    <source>
        <dbReference type="ARBA" id="ARBA00022737"/>
    </source>
</evidence>
<dbReference type="Pfam" id="PF21032">
    <property type="entry name" value="PROPPIN"/>
    <property type="match status" value="1"/>
</dbReference>